<proteinExistence type="predicted"/>
<comment type="caution">
    <text evidence="1">The sequence shown here is derived from an EMBL/GenBank/DDBJ whole genome shotgun (WGS) entry which is preliminary data.</text>
</comment>
<organism evidence="1 2">
    <name type="scientific">Caerostris extrusa</name>
    <name type="common">Bark spider</name>
    <name type="synonym">Caerostris bankana</name>
    <dbReference type="NCBI Taxonomy" id="172846"/>
    <lineage>
        <taxon>Eukaryota</taxon>
        <taxon>Metazoa</taxon>
        <taxon>Ecdysozoa</taxon>
        <taxon>Arthropoda</taxon>
        <taxon>Chelicerata</taxon>
        <taxon>Arachnida</taxon>
        <taxon>Araneae</taxon>
        <taxon>Araneomorphae</taxon>
        <taxon>Entelegynae</taxon>
        <taxon>Araneoidea</taxon>
        <taxon>Araneidae</taxon>
        <taxon>Caerostris</taxon>
    </lineage>
</organism>
<accession>A0AAV4Q5B2</accession>
<sequence length="106" mass="12305">MIKYCDADFIRIVPFNLEPTIRVRRSSLRPGFEWMGVSPNVNECLQNMFRDADVDPFDSGLENEGTCKSLALYFSFIMPELDFRNMYYLRKGAFNQCSSRIVAISQ</sequence>
<keyword evidence="2" id="KW-1185">Reference proteome</keyword>
<reference evidence="1 2" key="1">
    <citation type="submission" date="2021-06" db="EMBL/GenBank/DDBJ databases">
        <title>Caerostris extrusa draft genome.</title>
        <authorList>
            <person name="Kono N."/>
            <person name="Arakawa K."/>
        </authorList>
    </citation>
    <scope>NUCLEOTIDE SEQUENCE [LARGE SCALE GENOMIC DNA]</scope>
</reference>
<dbReference type="Proteomes" id="UP001054945">
    <property type="component" value="Unassembled WGS sequence"/>
</dbReference>
<evidence type="ECO:0000313" key="1">
    <source>
        <dbReference type="EMBL" id="GIY04635.1"/>
    </source>
</evidence>
<dbReference type="AlphaFoldDB" id="A0AAV4Q5B2"/>
<name>A0AAV4Q5B2_CAEEX</name>
<dbReference type="EMBL" id="BPLR01005738">
    <property type="protein sequence ID" value="GIY04635.1"/>
    <property type="molecule type" value="Genomic_DNA"/>
</dbReference>
<protein>
    <submittedName>
        <fullName evidence="1">Uncharacterized protein</fullName>
    </submittedName>
</protein>
<gene>
    <name evidence="1" type="ORF">CEXT_542841</name>
</gene>
<evidence type="ECO:0000313" key="2">
    <source>
        <dbReference type="Proteomes" id="UP001054945"/>
    </source>
</evidence>